<dbReference type="AlphaFoldDB" id="A0A9Q9J4G9"/>
<proteinExistence type="predicted"/>
<organism evidence="2 3">
    <name type="scientific">Xanthomonas prunicola</name>
    <dbReference type="NCBI Taxonomy" id="2053930"/>
    <lineage>
        <taxon>Bacteria</taxon>
        <taxon>Pseudomonadati</taxon>
        <taxon>Pseudomonadota</taxon>
        <taxon>Gammaproteobacteria</taxon>
        <taxon>Lysobacterales</taxon>
        <taxon>Lysobacteraceae</taxon>
        <taxon>Xanthomonas</taxon>
    </lineage>
</organism>
<evidence type="ECO:0000313" key="3">
    <source>
        <dbReference type="Proteomes" id="UP001058381"/>
    </source>
</evidence>
<dbReference type="EMBL" id="CP096142">
    <property type="protein sequence ID" value="UXA67087.1"/>
    <property type="molecule type" value="Genomic_DNA"/>
</dbReference>
<accession>A0A9Q9J4G9</accession>
<sequence>MSEKESNKGKEGNPASAKESSSKQNKQPGQTGIDKLDQSDMELMAGGQETGTSPPITVTATPPTTVTGNPPSPPITVTSNPPSSGNPGSPPPPPGCPPSTPSSDWAAQDQSVKDALQTAQGDQSGVNRAIDDWETVASAANAHNIDPAMLAAIGIRETNFRDINQNGGGLGRGVFQIDLGAHPDVTEAQANDLSFAANYAANILQQNQATLSAEYPNFTAEQLQQATAASYNFGTGNISGNPETIDQGTSGNNYGSNIQALMPAFKDPVTGLTPKAGTSNGGKDGC</sequence>
<evidence type="ECO:0000313" key="2">
    <source>
        <dbReference type="EMBL" id="UXA67087.1"/>
    </source>
</evidence>
<dbReference type="SUPFAM" id="SSF53955">
    <property type="entry name" value="Lysozyme-like"/>
    <property type="match status" value="1"/>
</dbReference>
<dbReference type="Gene3D" id="1.10.530.10">
    <property type="match status" value="1"/>
</dbReference>
<feature type="compositionally biased region" description="Pro residues" evidence="1">
    <location>
        <begin position="88"/>
        <end position="100"/>
    </location>
</feature>
<feature type="compositionally biased region" description="Low complexity" evidence="1">
    <location>
        <begin position="78"/>
        <end position="87"/>
    </location>
</feature>
<gene>
    <name evidence="2" type="ORF">M0D43_09090</name>
</gene>
<dbReference type="InterPro" id="IPR023346">
    <property type="entry name" value="Lysozyme-like_dom_sf"/>
</dbReference>
<reference evidence="2" key="1">
    <citation type="submission" date="2022-04" db="EMBL/GenBank/DDBJ databases">
        <title>Xanthomonas prunicola pv. tritici, a pathogen causing a previously unreported foliar disease of wheat.</title>
        <authorList>
            <person name="Clavijo F."/>
            <person name="Curland R.D."/>
            <person name="Dill-Macky R."/>
            <person name="Pereyra S."/>
            <person name="Roman-Reyna V."/>
            <person name="Siri M.I."/>
        </authorList>
    </citation>
    <scope>NUCLEOTIDE SEQUENCE</scope>
    <source>
        <strain evidence="2">CIX249</strain>
    </source>
</reference>
<protein>
    <recommendedName>
        <fullName evidence="4">Transglycosylase SLT domain-containing protein</fullName>
    </recommendedName>
</protein>
<dbReference type="RefSeq" id="WP_252164371.1">
    <property type="nucleotide sequence ID" value="NZ_CP094827.1"/>
</dbReference>
<feature type="compositionally biased region" description="Low complexity" evidence="1">
    <location>
        <begin position="52"/>
        <end position="69"/>
    </location>
</feature>
<name>A0A9Q9J4G9_9XANT</name>
<evidence type="ECO:0000256" key="1">
    <source>
        <dbReference type="SAM" id="MobiDB-lite"/>
    </source>
</evidence>
<feature type="region of interest" description="Disordered" evidence="1">
    <location>
        <begin position="1"/>
        <end position="110"/>
    </location>
</feature>
<feature type="compositionally biased region" description="Polar residues" evidence="1">
    <location>
        <begin position="18"/>
        <end position="30"/>
    </location>
</feature>
<dbReference type="Proteomes" id="UP001058381">
    <property type="component" value="Chromosome"/>
</dbReference>
<dbReference type="GeneID" id="75151506"/>
<evidence type="ECO:0008006" key="4">
    <source>
        <dbReference type="Google" id="ProtNLM"/>
    </source>
</evidence>
<feature type="compositionally biased region" description="Basic and acidic residues" evidence="1">
    <location>
        <begin position="1"/>
        <end position="11"/>
    </location>
</feature>